<evidence type="ECO:0000256" key="1">
    <source>
        <dbReference type="ARBA" id="ARBA00004123"/>
    </source>
</evidence>
<dbReference type="InterPro" id="IPR000504">
    <property type="entry name" value="RRM_dom"/>
</dbReference>
<evidence type="ECO:0000256" key="2">
    <source>
        <dbReference type="ARBA" id="ARBA00022884"/>
    </source>
</evidence>
<feature type="compositionally biased region" description="Basic and acidic residues" evidence="5">
    <location>
        <begin position="128"/>
        <end position="140"/>
    </location>
</feature>
<dbReference type="EMBL" id="KL367483">
    <property type="protein sequence ID" value="KFD71250.1"/>
    <property type="molecule type" value="Genomic_DNA"/>
</dbReference>
<evidence type="ECO:0000256" key="5">
    <source>
        <dbReference type="SAM" id="MobiDB-lite"/>
    </source>
</evidence>
<evidence type="ECO:0000313" key="7">
    <source>
        <dbReference type="EMBL" id="KFD71250.1"/>
    </source>
</evidence>
<keyword evidence="3" id="KW-0539">Nucleus</keyword>
<dbReference type="Proteomes" id="UP000030758">
    <property type="component" value="Unassembled WGS sequence"/>
</dbReference>
<feature type="region of interest" description="Disordered" evidence="5">
    <location>
        <begin position="127"/>
        <end position="169"/>
    </location>
</feature>
<keyword evidence="2 4" id="KW-0694">RNA-binding</keyword>
<accession>A0A085NP54</accession>
<dbReference type="GO" id="GO:0003723">
    <property type="term" value="F:RNA binding"/>
    <property type="evidence" value="ECO:0007669"/>
    <property type="project" value="UniProtKB-UniRule"/>
</dbReference>
<evidence type="ECO:0000256" key="4">
    <source>
        <dbReference type="PROSITE-ProRule" id="PRU00176"/>
    </source>
</evidence>
<dbReference type="SMART" id="SM00360">
    <property type="entry name" value="RRM"/>
    <property type="match status" value="1"/>
</dbReference>
<organism evidence="7">
    <name type="scientific">Trichuris suis</name>
    <name type="common">pig whipworm</name>
    <dbReference type="NCBI Taxonomy" id="68888"/>
    <lineage>
        <taxon>Eukaryota</taxon>
        <taxon>Metazoa</taxon>
        <taxon>Ecdysozoa</taxon>
        <taxon>Nematoda</taxon>
        <taxon>Enoplea</taxon>
        <taxon>Dorylaimia</taxon>
        <taxon>Trichinellida</taxon>
        <taxon>Trichuridae</taxon>
        <taxon>Trichuris</taxon>
    </lineage>
</organism>
<evidence type="ECO:0000259" key="6">
    <source>
        <dbReference type="PROSITE" id="PS50102"/>
    </source>
</evidence>
<feature type="domain" description="RRM" evidence="6">
    <location>
        <begin position="49"/>
        <end position="122"/>
    </location>
</feature>
<gene>
    <name evidence="7" type="ORF">M514_16597</name>
</gene>
<sequence length="169" mass="19670">MYFLVRIQNLLVAPQHLPLGPRLKDVQYLLCLQTVAQMAYRDGYEHHETKVYVGGLPDRASRSEIEAVFSRFGQLRNVWVARRPSGFAFVVFEDGRDAEDAVRSLDGTKLCGVKVRVEISHGRRRDRGRFEDGYRSDRRRTPPRRSRSSSYRRSRSPPPPPRRRSRSRS</sequence>
<dbReference type="SUPFAM" id="SSF54928">
    <property type="entry name" value="RNA-binding domain, RBD"/>
    <property type="match status" value="1"/>
</dbReference>
<name>A0A085NP54_9BILA</name>
<dbReference type="InterPro" id="IPR035979">
    <property type="entry name" value="RBD_domain_sf"/>
</dbReference>
<dbReference type="CDD" id="cd12373">
    <property type="entry name" value="RRM_SRSF3_like"/>
    <property type="match status" value="1"/>
</dbReference>
<dbReference type="FunFam" id="3.30.70.330:FF:001074">
    <property type="entry name" value="Splicing factor, arginine/serine-rich 7"/>
    <property type="match status" value="1"/>
</dbReference>
<dbReference type="GO" id="GO:0005634">
    <property type="term" value="C:nucleus"/>
    <property type="evidence" value="ECO:0007669"/>
    <property type="project" value="UniProtKB-SubCell"/>
</dbReference>
<dbReference type="PANTHER" id="PTHR48038">
    <property type="entry name" value="RIBONUCLEOPROTEIN RB97D"/>
    <property type="match status" value="1"/>
</dbReference>
<dbReference type="InterPro" id="IPR012677">
    <property type="entry name" value="Nucleotide-bd_a/b_plait_sf"/>
</dbReference>
<dbReference type="PROSITE" id="PS50102">
    <property type="entry name" value="RRM"/>
    <property type="match status" value="1"/>
</dbReference>
<dbReference type="Pfam" id="PF00076">
    <property type="entry name" value="RRM_1"/>
    <property type="match status" value="1"/>
</dbReference>
<evidence type="ECO:0000256" key="3">
    <source>
        <dbReference type="ARBA" id="ARBA00023242"/>
    </source>
</evidence>
<reference evidence="7" key="1">
    <citation type="journal article" date="2014" name="Nat. Genet.">
        <title>Genome and transcriptome of the porcine whipworm Trichuris suis.</title>
        <authorList>
            <person name="Jex A.R."/>
            <person name="Nejsum P."/>
            <person name="Schwarz E.M."/>
            <person name="Hu L."/>
            <person name="Young N.D."/>
            <person name="Hall R.S."/>
            <person name="Korhonen P.K."/>
            <person name="Liao S."/>
            <person name="Thamsborg S."/>
            <person name="Xia J."/>
            <person name="Xu P."/>
            <person name="Wang S."/>
            <person name="Scheerlinck J.P."/>
            <person name="Hofmann A."/>
            <person name="Sternberg P.W."/>
            <person name="Wang J."/>
            <person name="Gasser R.B."/>
        </authorList>
    </citation>
    <scope>NUCLEOTIDE SEQUENCE [LARGE SCALE GENOMIC DNA]</scope>
    <source>
        <strain evidence="7">DCEP-RM93F</strain>
    </source>
</reference>
<dbReference type="Gene3D" id="3.30.70.330">
    <property type="match status" value="1"/>
</dbReference>
<comment type="subcellular location">
    <subcellularLocation>
        <location evidence="1">Nucleus</location>
    </subcellularLocation>
</comment>
<dbReference type="PANTHER" id="PTHR48038:SF3">
    <property type="entry name" value="SPLICING FACTOR, ARGININE_SERINE-RICH 1-RELATED"/>
    <property type="match status" value="1"/>
</dbReference>
<protein>
    <recommendedName>
        <fullName evidence="6">RRM domain-containing protein</fullName>
    </recommendedName>
</protein>
<feature type="compositionally biased region" description="Basic residues" evidence="5">
    <location>
        <begin position="141"/>
        <end position="169"/>
    </location>
</feature>
<dbReference type="AlphaFoldDB" id="A0A085NP54"/>
<proteinExistence type="predicted"/>